<keyword evidence="4 10" id="KW-0812">Transmembrane</keyword>
<dbReference type="Pfam" id="PF02949">
    <property type="entry name" value="7tm_6"/>
    <property type="match status" value="1"/>
</dbReference>
<proteinExistence type="evidence at transcript level"/>
<feature type="transmembrane region" description="Helical" evidence="10">
    <location>
        <begin position="278"/>
        <end position="301"/>
    </location>
</feature>
<comment type="subcellular location">
    <subcellularLocation>
        <location evidence="1 10">Cell membrane</location>
        <topology evidence="1 10">Multi-pass membrane protein</topology>
    </subcellularLocation>
</comment>
<evidence type="ECO:0000256" key="3">
    <source>
        <dbReference type="ARBA" id="ARBA00022606"/>
    </source>
</evidence>
<keyword evidence="9 10" id="KW-0807">Transducer</keyword>
<protein>
    <recommendedName>
        <fullName evidence="10">Odorant receptor</fullName>
    </recommendedName>
</protein>
<feature type="transmembrane region" description="Helical" evidence="10">
    <location>
        <begin position="37"/>
        <end position="63"/>
    </location>
</feature>
<comment type="similarity">
    <text evidence="10">Belongs to the insect chemoreceptor superfamily. Heteromeric odorant receptor channel (TC 1.A.69) family.</text>
</comment>
<dbReference type="GO" id="GO:0004984">
    <property type="term" value="F:olfactory receptor activity"/>
    <property type="evidence" value="ECO:0007669"/>
    <property type="project" value="InterPro"/>
</dbReference>
<dbReference type="InterPro" id="IPR004117">
    <property type="entry name" value="7tm6_olfct_rcpt"/>
</dbReference>
<keyword evidence="3 10" id="KW-0716">Sensory transduction</keyword>
<keyword evidence="5 10" id="KW-0552">Olfaction</keyword>
<keyword evidence="2" id="KW-1003">Cell membrane</keyword>
<dbReference type="GO" id="GO:0005549">
    <property type="term" value="F:odorant binding"/>
    <property type="evidence" value="ECO:0007669"/>
    <property type="project" value="InterPro"/>
</dbReference>
<evidence type="ECO:0000256" key="8">
    <source>
        <dbReference type="ARBA" id="ARBA00023170"/>
    </source>
</evidence>
<comment type="caution">
    <text evidence="10">Lacks conserved residue(s) required for the propagation of feature annotation.</text>
</comment>
<evidence type="ECO:0000256" key="10">
    <source>
        <dbReference type="RuleBase" id="RU351113"/>
    </source>
</evidence>
<keyword evidence="6 10" id="KW-1133">Transmembrane helix</keyword>
<dbReference type="GO" id="GO:0007165">
    <property type="term" value="P:signal transduction"/>
    <property type="evidence" value="ECO:0007669"/>
    <property type="project" value="UniProtKB-KW"/>
</dbReference>
<name>A0A1B3B7A4_SCAPY</name>
<dbReference type="PANTHER" id="PTHR21137">
    <property type="entry name" value="ODORANT RECEPTOR"/>
    <property type="match status" value="1"/>
</dbReference>
<reference evidence="11" key="1">
    <citation type="submission" date="2015-12" db="EMBL/GenBank/DDBJ databases">
        <authorList>
            <person name="Shamseldin A."/>
            <person name="Moawad H."/>
            <person name="Abd El-Rahim W.M."/>
            <person name="Sadowsky M.J."/>
        </authorList>
    </citation>
    <scope>NUCLEOTIDE SEQUENCE</scope>
</reference>
<accession>A0A1B3B7A4</accession>
<feature type="transmembrane region" description="Helical" evidence="10">
    <location>
        <begin position="75"/>
        <end position="96"/>
    </location>
</feature>
<dbReference type="EMBL" id="KU291842">
    <property type="protein sequence ID" value="AOE48092.1"/>
    <property type="molecule type" value="mRNA"/>
</dbReference>
<dbReference type="AlphaFoldDB" id="A0A1B3B7A4"/>
<sequence>MKFFIPITAKGEQLKSALFWLFKLSWVWPMDPDSSGYWTLVVNCLALLFLSCFFGTVYAEFLFITEHEGDIAKIAECLCTTFVGTQLIIRILHLIVRRNQMRDVLQKFYREIYLHNTEDEKRHNDCESNLRLVYFMSITFFLTLFFMYLSVAIVVARDPTSRSKPYLYQMQFSYDSQLPWNYAFTTLYTGWVGISTVTIISAEDCLIGITLRYCEMRYTMLHEDLEKLYETSLKSLVTKKPTLYHQTNDLYKIFNQKLKVIIGKQQGIDRFFEDLKSFLSIPIFFVVTFGVFLLCTVAFQLQKNDLSVETLKYFFWLVSQCLEFLVIGFFGQRCTDAAAKMADSYYMCNWESLLIHNDSKTNAKLIRDITFAIYRSQKSVHLNGMNFMILSLDSIGSAMSSSVSYFMFLNTMEDISNKKNANK</sequence>
<feature type="transmembrane region" description="Helical" evidence="10">
    <location>
        <begin position="387"/>
        <end position="408"/>
    </location>
</feature>
<dbReference type="GO" id="GO:0005886">
    <property type="term" value="C:plasma membrane"/>
    <property type="evidence" value="ECO:0007669"/>
    <property type="project" value="UniProtKB-SubCell"/>
</dbReference>
<evidence type="ECO:0000256" key="9">
    <source>
        <dbReference type="ARBA" id="ARBA00023224"/>
    </source>
</evidence>
<evidence type="ECO:0000256" key="6">
    <source>
        <dbReference type="ARBA" id="ARBA00022989"/>
    </source>
</evidence>
<evidence type="ECO:0000256" key="5">
    <source>
        <dbReference type="ARBA" id="ARBA00022725"/>
    </source>
</evidence>
<keyword evidence="8 10" id="KW-0675">Receptor</keyword>
<evidence type="ECO:0000256" key="1">
    <source>
        <dbReference type="ARBA" id="ARBA00004651"/>
    </source>
</evidence>
<evidence type="ECO:0000313" key="11">
    <source>
        <dbReference type="EMBL" id="AOE48092.1"/>
    </source>
</evidence>
<organism evidence="11">
    <name type="scientific">Scaeva pyrastri</name>
    <name type="common">Hoverfly</name>
    <name type="synonym">Musca pyrastri</name>
    <dbReference type="NCBI Taxonomy" id="219539"/>
    <lineage>
        <taxon>Eukaryota</taxon>
        <taxon>Metazoa</taxon>
        <taxon>Ecdysozoa</taxon>
        <taxon>Arthropoda</taxon>
        <taxon>Hexapoda</taxon>
        <taxon>Insecta</taxon>
        <taxon>Pterygota</taxon>
        <taxon>Neoptera</taxon>
        <taxon>Endopterygota</taxon>
        <taxon>Diptera</taxon>
        <taxon>Brachycera</taxon>
        <taxon>Muscomorpha</taxon>
        <taxon>Syrphoidea</taxon>
        <taxon>Syrphidae</taxon>
        <taxon>Syrphinae</taxon>
        <taxon>Syrphini</taxon>
        <taxon>Scaeva</taxon>
    </lineage>
</organism>
<reference evidence="11" key="2">
    <citation type="journal article" date="2016" name="PLoS ONE">
        <title>Molecular Characterization and Sex Distribution of Chemosensory Receptor Gene Family Based on Transcriptome Analysis of Scaeva pyrastri.</title>
        <authorList>
            <person name="Li X.M."/>
            <person name="Zhu X.Y."/>
            <person name="He P."/>
            <person name="Xu L."/>
            <person name="Sun L."/>
            <person name="Chen L."/>
            <person name="Wang Z.Q."/>
            <person name="Deng D.G."/>
            <person name="Zhang Y.N."/>
        </authorList>
    </citation>
    <scope>NUCLEOTIDE SEQUENCE</scope>
</reference>
<evidence type="ECO:0000256" key="7">
    <source>
        <dbReference type="ARBA" id="ARBA00023136"/>
    </source>
</evidence>
<evidence type="ECO:0000256" key="2">
    <source>
        <dbReference type="ARBA" id="ARBA00022475"/>
    </source>
</evidence>
<dbReference type="PANTHER" id="PTHR21137:SF35">
    <property type="entry name" value="ODORANT RECEPTOR 19A-RELATED"/>
    <property type="match status" value="1"/>
</dbReference>
<evidence type="ECO:0000256" key="4">
    <source>
        <dbReference type="ARBA" id="ARBA00022692"/>
    </source>
</evidence>
<keyword evidence="7 10" id="KW-0472">Membrane</keyword>
<feature type="transmembrane region" description="Helical" evidence="10">
    <location>
        <begin position="313"/>
        <end position="331"/>
    </location>
</feature>
<feature type="transmembrane region" description="Helical" evidence="10">
    <location>
        <begin position="132"/>
        <end position="156"/>
    </location>
</feature>